<dbReference type="Proteomes" id="UP001634007">
    <property type="component" value="Unassembled WGS sequence"/>
</dbReference>
<keyword evidence="4" id="KW-1185">Reference proteome</keyword>
<comment type="caution">
    <text evidence="3">The sequence shown here is derived from an EMBL/GenBank/DDBJ whole genome shotgun (WGS) entry which is preliminary data.</text>
</comment>
<accession>A0ABD3IJ61</accession>
<proteinExistence type="predicted"/>
<keyword evidence="2" id="KW-0732">Signal</keyword>
<evidence type="ECO:0000313" key="4">
    <source>
        <dbReference type="Proteomes" id="UP001634007"/>
    </source>
</evidence>
<evidence type="ECO:0000256" key="1">
    <source>
        <dbReference type="SAM" id="MobiDB-lite"/>
    </source>
</evidence>
<reference evidence="3 4" key="1">
    <citation type="submission" date="2024-11" db="EMBL/GenBank/DDBJ databases">
        <title>Chromosome-level genome assembly of Eucalyptus globulus Labill. provides insights into its genome evolution.</title>
        <authorList>
            <person name="Li X."/>
        </authorList>
    </citation>
    <scope>NUCLEOTIDE SEQUENCE [LARGE SCALE GENOMIC DNA]</scope>
    <source>
        <strain evidence="3">CL2024</strain>
        <tissue evidence="3">Fresh tender leaves</tissue>
    </source>
</reference>
<evidence type="ECO:0000256" key="2">
    <source>
        <dbReference type="SAM" id="SignalP"/>
    </source>
</evidence>
<gene>
    <name evidence="3" type="ORF">ACJRO7_006596</name>
</gene>
<evidence type="ECO:0000313" key="3">
    <source>
        <dbReference type="EMBL" id="KAL3714718.1"/>
    </source>
</evidence>
<organism evidence="3 4">
    <name type="scientific">Eucalyptus globulus</name>
    <name type="common">Tasmanian blue gum</name>
    <dbReference type="NCBI Taxonomy" id="34317"/>
    <lineage>
        <taxon>Eukaryota</taxon>
        <taxon>Viridiplantae</taxon>
        <taxon>Streptophyta</taxon>
        <taxon>Embryophyta</taxon>
        <taxon>Tracheophyta</taxon>
        <taxon>Spermatophyta</taxon>
        <taxon>Magnoliopsida</taxon>
        <taxon>eudicotyledons</taxon>
        <taxon>Gunneridae</taxon>
        <taxon>Pentapetalae</taxon>
        <taxon>rosids</taxon>
        <taxon>malvids</taxon>
        <taxon>Myrtales</taxon>
        <taxon>Myrtaceae</taxon>
        <taxon>Myrtoideae</taxon>
        <taxon>Eucalypteae</taxon>
        <taxon>Eucalyptus</taxon>
    </lineage>
</organism>
<dbReference type="AlphaFoldDB" id="A0ABD3IJ61"/>
<name>A0ABD3IJ61_EUCGL</name>
<sequence length="91" mass="9780">MDRFRLCLLLALLLLFCAPNPVFSARRSTSTMTRMASLSSSPSSPSTSNQQLVHDLHPFKGGAVSPFAGQAGPDLSSEKRRIPTGSNPLHN</sequence>
<protein>
    <submittedName>
        <fullName evidence="3">Uncharacterized protein</fullName>
    </submittedName>
</protein>
<feature type="chain" id="PRO_5044854525" evidence="2">
    <location>
        <begin position="25"/>
        <end position="91"/>
    </location>
</feature>
<feature type="region of interest" description="Disordered" evidence="1">
    <location>
        <begin position="30"/>
        <end position="91"/>
    </location>
</feature>
<feature type="compositionally biased region" description="Low complexity" evidence="1">
    <location>
        <begin position="37"/>
        <end position="48"/>
    </location>
</feature>
<dbReference type="EMBL" id="JBJKBG010000011">
    <property type="protein sequence ID" value="KAL3714718.1"/>
    <property type="molecule type" value="Genomic_DNA"/>
</dbReference>
<feature type="signal peptide" evidence="2">
    <location>
        <begin position="1"/>
        <end position="24"/>
    </location>
</feature>